<keyword evidence="1" id="KW-0677">Repeat</keyword>
<dbReference type="GO" id="GO:0016740">
    <property type="term" value="F:transferase activity"/>
    <property type="evidence" value="ECO:0007669"/>
    <property type="project" value="UniProtKB-KW"/>
</dbReference>
<evidence type="ECO:0000256" key="1">
    <source>
        <dbReference type="ARBA" id="ARBA00022737"/>
    </source>
</evidence>
<evidence type="ECO:0000313" key="5">
    <source>
        <dbReference type="Proteomes" id="UP000196158"/>
    </source>
</evidence>
<evidence type="ECO:0000313" key="4">
    <source>
        <dbReference type="EMBL" id="SMN20251.1"/>
    </source>
</evidence>
<keyword evidence="2" id="KW-0802">TPR repeat</keyword>
<dbReference type="InterPro" id="IPR021183">
    <property type="entry name" value="NatA_aux_su"/>
</dbReference>
<protein>
    <submittedName>
        <fullName evidence="4">Similar to Saccharomyces cerevisiae YDL040C NAT1 Subunit of the N-terminal acetyltransferase NatA (Nat1p, Ard1p, Nat5p)</fullName>
    </submittedName>
</protein>
<keyword evidence="4" id="KW-0808">Transferase</keyword>
<dbReference type="EMBL" id="FXLY01000005">
    <property type="protein sequence ID" value="SMN20251.1"/>
    <property type="molecule type" value="Genomic_DNA"/>
</dbReference>
<sequence>MSRRRVGGKPKPAAKAAAGKDHHTQFLEALKLYEGKQYKKSIKLLETIMKKQITSEFLALKGLNHYFLGEKEEASDYIGQAINKIEGTKATAICCHLLGIYKRSVKEYNESIKWFQASLDNGSTNKQIYRDLATLQSHVGDFKAALVSRKKYWESFVGYRANWTALAVAQDINGERQQAVNTLSQFEKLAQGKISEAEMYEHNECLIYKNDIMYKAAGDNPDKLKNVLHHLEDIEPNVFDKFGLLERKASIYMKLGQTKEASLVYRTLIKRNPDDFKYYKLLEVSLGITTNNKLRKVLYEKLASFYPRCEAPKFLPLTFIHDEEELTKKLGEYVLPQLKRGVPAAFSNVKPLYLKRRNLVPKLLEKIVIQYLSEQDSREHPIPYIWCCYFLSQHYLNLRDYQKAQEYIEKAIEHTPTMVEFYLMKARILKHTGELEKAASIVEEGRKLDLQDRFINCKGVKYYLRANQVDKAVEVASLFTKNDDSVNGVKDLHLVEASWFISEQAEAYYRMHISAQKKLDELRAETASSNEDEITTEIKDLEWSVQKYKGLSLKRFYAISKFYKQFEDDQLDFHSYCMRKGTPRAYLEMLNAGQRLYTQPMYVRAMNGASKIYFNLYDNSLKRKQDVDVETTTLPGGDKKKAKKEAASLAKRKGEEKKQVLAYSETEDQDVFGEELLATETPLASFSDNFYENYNKQAKDYERNHILDFEYQYRNGKLALCLGALSKFEKRHGQKSGLFGAMAITLLLATKESSSVDMIAKKVAMKGLETDYSFLPLKEVENESFDWLTYFKENFNSHDLNALVFLKQTYLFEDGRVNEMILSAISHDEPLLQNYILQYVL</sequence>
<dbReference type="Pfam" id="PF12569">
    <property type="entry name" value="NatA_aux_su"/>
    <property type="match status" value="2"/>
</dbReference>
<reference evidence="4 5" key="1">
    <citation type="submission" date="2017-04" db="EMBL/GenBank/DDBJ databases">
        <authorList>
            <person name="Afonso C.L."/>
            <person name="Miller P.J."/>
            <person name="Scott M.A."/>
            <person name="Spackman E."/>
            <person name="Goraichik I."/>
            <person name="Dimitrov K.M."/>
            <person name="Suarez D.L."/>
            <person name="Swayne D.E."/>
        </authorList>
    </citation>
    <scope>NUCLEOTIDE SEQUENCE [LARGE SCALE GENOMIC DNA]</scope>
</reference>
<dbReference type="PIRSF" id="PIRSF000422">
    <property type="entry name" value="N-terminal-AcTrfase-A_aux_su"/>
    <property type="match status" value="1"/>
</dbReference>
<dbReference type="OrthoDB" id="10263032at2759"/>
<dbReference type="STRING" id="1789683.A0A1X7R3U9"/>
<evidence type="ECO:0000256" key="2">
    <source>
        <dbReference type="ARBA" id="ARBA00022803"/>
    </source>
</evidence>
<dbReference type="Gene3D" id="1.25.40.1010">
    <property type="match status" value="1"/>
</dbReference>
<dbReference type="Proteomes" id="UP000196158">
    <property type="component" value="Unassembled WGS sequence"/>
</dbReference>
<name>A0A1X7R3U9_9SACH</name>
<keyword evidence="5" id="KW-1185">Reference proteome</keyword>
<dbReference type="GO" id="GO:0031415">
    <property type="term" value="C:NatA complex"/>
    <property type="evidence" value="ECO:0007669"/>
    <property type="project" value="TreeGrafter"/>
</dbReference>
<dbReference type="InterPro" id="IPR019734">
    <property type="entry name" value="TPR_rpt"/>
</dbReference>
<dbReference type="Gene3D" id="1.25.40.1040">
    <property type="match status" value="1"/>
</dbReference>
<accession>A0A1X7R3U9</accession>
<dbReference type="PANTHER" id="PTHR22767">
    <property type="entry name" value="N-TERMINAL ACETYLTRANSFERASE-RELATED"/>
    <property type="match status" value="1"/>
</dbReference>
<feature type="region of interest" description="Disordered" evidence="3">
    <location>
        <begin position="1"/>
        <end position="20"/>
    </location>
</feature>
<dbReference type="PANTHER" id="PTHR22767:SF2">
    <property type="entry name" value="N(ALPHA)-ACETYLTRANSFERASE 15_16, ISOFORM A"/>
    <property type="match status" value="1"/>
</dbReference>
<dbReference type="InterPro" id="IPR011990">
    <property type="entry name" value="TPR-like_helical_dom_sf"/>
</dbReference>
<dbReference type="SMART" id="SM00028">
    <property type="entry name" value="TPR"/>
    <property type="match status" value="5"/>
</dbReference>
<gene>
    <name evidence="4" type="ORF">KASA_0N01980G</name>
</gene>
<organism evidence="4 5">
    <name type="scientific">Maudiozyma saulgeensis</name>
    <dbReference type="NCBI Taxonomy" id="1789683"/>
    <lineage>
        <taxon>Eukaryota</taxon>
        <taxon>Fungi</taxon>
        <taxon>Dikarya</taxon>
        <taxon>Ascomycota</taxon>
        <taxon>Saccharomycotina</taxon>
        <taxon>Saccharomycetes</taxon>
        <taxon>Saccharomycetales</taxon>
        <taxon>Saccharomycetaceae</taxon>
        <taxon>Maudiozyma</taxon>
    </lineage>
</organism>
<evidence type="ECO:0000256" key="3">
    <source>
        <dbReference type="SAM" id="MobiDB-lite"/>
    </source>
</evidence>
<dbReference type="AlphaFoldDB" id="A0A1X7R3U9"/>
<dbReference type="SUPFAM" id="SSF48452">
    <property type="entry name" value="TPR-like"/>
    <property type="match status" value="2"/>
</dbReference>
<proteinExistence type="predicted"/>